<feature type="region of interest" description="Disordered" evidence="1">
    <location>
        <begin position="1"/>
        <end position="65"/>
    </location>
</feature>
<dbReference type="OrthoDB" id="679580at2759"/>
<sequence>MHYVFDKAHVSGSSASCPGDISFDDVSGEDDDMVPKPVENVNKTRNTGKRKRKGASTGAEEKDEKSSFFRLYKNTCQKIETAAEKISIIVEASSAPPTNHVPTIAMTMKMVKECGGGRRNCSSVHNHLTYCEARF</sequence>
<comment type="caution">
    <text evidence="2">The sequence shown here is derived from an EMBL/GenBank/DDBJ whole genome shotgun (WGS) entry which is preliminary data.</text>
</comment>
<gene>
    <name evidence="2" type="ORF">C2845_PM08G13510</name>
</gene>
<dbReference type="PANTHER" id="PTHR47069">
    <property type="match status" value="1"/>
</dbReference>
<keyword evidence="3" id="KW-1185">Reference proteome</keyword>
<dbReference type="AlphaFoldDB" id="A0A3L6R124"/>
<evidence type="ECO:0000313" key="2">
    <source>
        <dbReference type="EMBL" id="RLM91977.1"/>
    </source>
</evidence>
<feature type="compositionally biased region" description="Acidic residues" evidence="1">
    <location>
        <begin position="22"/>
        <end position="32"/>
    </location>
</feature>
<organism evidence="2 3">
    <name type="scientific">Panicum miliaceum</name>
    <name type="common">Proso millet</name>
    <name type="synonym">Broomcorn millet</name>
    <dbReference type="NCBI Taxonomy" id="4540"/>
    <lineage>
        <taxon>Eukaryota</taxon>
        <taxon>Viridiplantae</taxon>
        <taxon>Streptophyta</taxon>
        <taxon>Embryophyta</taxon>
        <taxon>Tracheophyta</taxon>
        <taxon>Spermatophyta</taxon>
        <taxon>Magnoliopsida</taxon>
        <taxon>Liliopsida</taxon>
        <taxon>Poales</taxon>
        <taxon>Poaceae</taxon>
        <taxon>PACMAD clade</taxon>
        <taxon>Panicoideae</taxon>
        <taxon>Panicodae</taxon>
        <taxon>Paniceae</taxon>
        <taxon>Panicinae</taxon>
        <taxon>Panicum</taxon>
        <taxon>Panicum sect. Panicum</taxon>
    </lineage>
</organism>
<accession>A0A3L6R124</accession>
<dbReference type="Proteomes" id="UP000275267">
    <property type="component" value="Unassembled WGS sequence"/>
</dbReference>
<protein>
    <submittedName>
        <fullName evidence="2">Uncharacterized protein</fullName>
    </submittedName>
</protein>
<evidence type="ECO:0000256" key="1">
    <source>
        <dbReference type="SAM" id="MobiDB-lite"/>
    </source>
</evidence>
<reference evidence="3" key="1">
    <citation type="journal article" date="2019" name="Nat. Commun.">
        <title>The genome of broomcorn millet.</title>
        <authorList>
            <person name="Zou C."/>
            <person name="Miki D."/>
            <person name="Li D."/>
            <person name="Tang Q."/>
            <person name="Xiao L."/>
            <person name="Rajput S."/>
            <person name="Deng P."/>
            <person name="Jia W."/>
            <person name="Huang R."/>
            <person name="Zhang M."/>
            <person name="Sun Y."/>
            <person name="Hu J."/>
            <person name="Fu X."/>
            <person name="Schnable P.S."/>
            <person name="Li F."/>
            <person name="Zhang H."/>
            <person name="Feng B."/>
            <person name="Zhu X."/>
            <person name="Liu R."/>
            <person name="Schnable J.C."/>
            <person name="Zhu J.-K."/>
            <person name="Zhang H."/>
        </authorList>
    </citation>
    <scope>NUCLEOTIDE SEQUENCE [LARGE SCALE GENOMIC DNA]</scope>
</reference>
<proteinExistence type="predicted"/>
<dbReference type="PANTHER" id="PTHR47069:SF1">
    <property type="entry name" value="OS03G0580500 PROTEIN"/>
    <property type="match status" value="1"/>
</dbReference>
<name>A0A3L6R124_PANMI</name>
<dbReference type="STRING" id="4540.A0A3L6R124"/>
<evidence type="ECO:0000313" key="3">
    <source>
        <dbReference type="Proteomes" id="UP000275267"/>
    </source>
</evidence>
<dbReference type="EMBL" id="PQIB02000010">
    <property type="protein sequence ID" value="RLM91977.1"/>
    <property type="molecule type" value="Genomic_DNA"/>
</dbReference>